<sequence>MSEQTTQEDAHALVGAYVLDALDPGEREAFERHLAACPDCQAEVPGMRAAAARVAATAYVRPPAHLKSAVLAQVARTRQLPPVVTAVSAPVALAWWRRPLALAAAVVVLAAAALSAVLGVQLHESRQREAQIAAIIAHPEVSREVALRGGGSATLDVAGGRAVVRMRGAAAPPSGRVYELWVVPSAGSPRPAGLMDSGSGGALVKQVTGAKALAVTVEPAGGSERPTLPPVVVLTV</sequence>
<keyword evidence="8" id="KW-0804">Transcription</keyword>
<keyword evidence="3" id="KW-1003">Cell membrane</keyword>
<dbReference type="GO" id="GO:0016989">
    <property type="term" value="F:sigma factor antagonist activity"/>
    <property type="evidence" value="ECO:0007669"/>
    <property type="project" value="TreeGrafter"/>
</dbReference>
<evidence type="ECO:0000256" key="5">
    <source>
        <dbReference type="ARBA" id="ARBA00022989"/>
    </source>
</evidence>
<dbReference type="GO" id="GO:0006417">
    <property type="term" value="P:regulation of translation"/>
    <property type="evidence" value="ECO:0007669"/>
    <property type="project" value="TreeGrafter"/>
</dbReference>
<evidence type="ECO:0000259" key="12">
    <source>
        <dbReference type="Pfam" id="PF10099"/>
    </source>
</evidence>
<dbReference type="Proteomes" id="UP000293638">
    <property type="component" value="Unassembled WGS sequence"/>
</dbReference>
<dbReference type="EMBL" id="SGXD01000004">
    <property type="protein sequence ID" value="RZS82983.1"/>
    <property type="molecule type" value="Genomic_DNA"/>
</dbReference>
<dbReference type="PANTHER" id="PTHR37461:SF1">
    <property type="entry name" value="ANTI-SIGMA-K FACTOR RSKA"/>
    <property type="match status" value="1"/>
</dbReference>
<evidence type="ECO:0000256" key="9">
    <source>
        <dbReference type="ARBA" id="ARBA00029829"/>
    </source>
</evidence>
<keyword evidence="7 11" id="KW-0472">Membrane</keyword>
<evidence type="ECO:0000256" key="3">
    <source>
        <dbReference type="ARBA" id="ARBA00022475"/>
    </source>
</evidence>
<evidence type="ECO:0000256" key="10">
    <source>
        <dbReference type="ARBA" id="ARBA00030803"/>
    </source>
</evidence>
<evidence type="ECO:0000256" key="7">
    <source>
        <dbReference type="ARBA" id="ARBA00023136"/>
    </source>
</evidence>
<feature type="transmembrane region" description="Helical" evidence="11">
    <location>
        <begin position="100"/>
        <end position="120"/>
    </location>
</feature>
<dbReference type="Pfam" id="PF13490">
    <property type="entry name" value="zf-HC2"/>
    <property type="match status" value="1"/>
</dbReference>
<evidence type="ECO:0000259" key="13">
    <source>
        <dbReference type="Pfam" id="PF13490"/>
    </source>
</evidence>
<comment type="subcellular location">
    <subcellularLocation>
        <location evidence="2">Cell membrane</location>
    </subcellularLocation>
    <subcellularLocation>
        <location evidence="1">Membrane</location>
        <topology evidence="1">Single-pass membrane protein</topology>
    </subcellularLocation>
</comment>
<keyword evidence="15" id="KW-1185">Reference proteome</keyword>
<proteinExistence type="predicted"/>
<evidence type="ECO:0000256" key="1">
    <source>
        <dbReference type="ARBA" id="ARBA00004167"/>
    </source>
</evidence>
<feature type="domain" description="Putative zinc-finger" evidence="13">
    <location>
        <begin position="8"/>
        <end position="41"/>
    </location>
</feature>
<dbReference type="InterPro" id="IPR027383">
    <property type="entry name" value="Znf_put"/>
</dbReference>
<dbReference type="Pfam" id="PF10099">
    <property type="entry name" value="RskA_C"/>
    <property type="match status" value="1"/>
</dbReference>
<evidence type="ECO:0000256" key="4">
    <source>
        <dbReference type="ARBA" id="ARBA00022692"/>
    </source>
</evidence>
<feature type="domain" description="Anti-sigma K factor RskA C-terminal" evidence="12">
    <location>
        <begin position="104"/>
        <end position="229"/>
    </location>
</feature>
<evidence type="ECO:0000256" key="11">
    <source>
        <dbReference type="SAM" id="Phobius"/>
    </source>
</evidence>
<name>A0A4V2F3G0_9ACTN</name>
<accession>A0A4V2F3G0</accession>
<dbReference type="GO" id="GO:0005886">
    <property type="term" value="C:plasma membrane"/>
    <property type="evidence" value="ECO:0007669"/>
    <property type="project" value="UniProtKB-SubCell"/>
</dbReference>
<dbReference type="AlphaFoldDB" id="A0A4V2F3G0"/>
<dbReference type="PANTHER" id="PTHR37461">
    <property type="entry name" value="ANTI-SIGMA-K FACTOR RSKA"/>
    <property type="match status" value="1"/>
</dbReference>
<evidence type="ECO:0000313" key="14">
    <source>
        <dbReference type="EMBL" id="RZS82983.1"/>
    </source>
</evidence>
<keyword evidence="5 11" id="KW-1133">Transmembrane helix</keyword>
<dbReference type="Gene3D" id="1.10.10.1320">
    <property type="entry name" value="Anti-sigma factor, zinc-finger domain"/>
    <property type="match status" value="1"/>
</dbReference>
<evidence type="ECO:0000313" key="15">
    <source>
        <dbReference type="Proteomes" id="UP000293638"/>
    </source>
</evidence>
<dbReference type="RefSeq" id="WP_130494086.1">
    <property type="nucleotide sequence ID" value="NZ_SGXD01000004.1"/>
</dbReference>
<keyword evidence="4 11" id="KW-0812">Transmembrane</keyword>
<gene>
    <name evidence="14" type="ORF">EV189_3381</name>
</gene>
<dbReference type="InterPro" id="IPR018764">
    <property type="entry name" value="RskA_C"/>
</dbReference>
<dbReference type="InterPro" id="IPR051474">
    <property type="entry name" value="Anti-sigma-K/W_factor"/>
</dbReference>
<evidence type="ECO:0000256" key="6">
    <source>
        <dbReference type="ARBA" id="ARBA00023015"/>
    </source>
</evidence>
<evidence type="ECO:0000256" key="8">
    <source>
        <dbReference type="ARBA" id="ARBA00023163"/>
    </source>
</evidence>
<comment type="caution">
    <text evidence="14">The sequence shown here is derived from an EMBL/GenBank/DDBJ whole genome shotgun (WGS) entry which is preliminary data.</text>
</comment>
<evidence type="ECO:0000256" key="2">
    <source>
        <dbReference type="ARBA" id="ARBA00004236"/>
    </source>
</evidence>
<protein>
    <recommendedName>
        <fullName evidence="10">Regulator of SigK</fullName>
    </recommendedName>
    <alternativeName>
        <fullName evidence="9">Sigma-K anti-sigma factor RskA</fullName>
    </alternativeName>
</protein>
<reference evidence="14 15" key="1">
    <citation type="submission" date="2019-02" db="EMBL/GenBank/DDBJ databases">
        <title>Genomic Encyclopedia of Type Strains, Phase IV (KMG-IV): sequencing the most valuable type-strain genomes for metagenomic binning, comparative biology and taxonomic classification.</title>
        <authorList>
            <person name="Goeker M."/>
        </authorList>
    </citation>
    <scope>NUCLEOTIDE SEQUENCE [LARGE SCALE GENOMIC DNA]</scope>
    <source>
        <strain evidence="14 15">DSM 45622</strain>
    </source>
</reference>
<keyword evidence="6" id="KW-0805">Transcription regulation</keyword>
<organism evidence="14 15">
    <name type="scientific">Motilibacter rhizosphaerae</name>
    <dbReference type="NCBI Taxonomy" id="598652"/>
    <lineage>
        <taxon>Bacteria</taxon>
        <taxon>Bacillati</taxon>
        <taxon>Actinomycetota</taxon>
        <taxon>Actinomycetes</taxon>
        <taxon>Motilibacterales</taxon>
        <taxon>Motilibacteraceae</taxon>
        <taxon>Motilibacter</taxon>
    </lineage>
</organism>
<dbReference type="InterPro" id="IPR041916">
    <property type="entry name" value="Anti_sigma_zinc_sf"/>
</dbReference>
<dbReference type="OrthoDB" id="153510at2"/>